<dbReference type="Gene3D" id="3.30.40.10">
    <property type="entry name" value="Zinc/RING finger domain, C3HC4 (zinc finger)"/>
    <property type="match status" value="1"/>
</dbReference>
<gene>
    <name evidence="10" type="ORF">EG68_08546</name>
</gene>
<keyword evidence="3" id="KW-0479">Metal-binding</keyword>
<feature type="domain" description="RING-type" evidence="9">
    <location>
        <begin position="348"/>
        <end position="386"/>
    </location>
</feature>
<dbReference type="GO" id="GO:0030674">
    <property type="term" value="F:protein-macromolecule adaptor activity"/>
    <property type="evidence" value="ECO:0007669"/>
    <property type="project" value="TreeGrafter"/>
</dbReference>
<dbReference type="GO" id="GO:0031902">
    <property type="term" value="C:late endosome membrane"/>
    <property type="evidence" value="ECO:0007669"/>
    <property type="project" value="UniProtKB-SubCell"/>
</dbReference>
<dbReference type="Proteomes" id="UP000822476">
    <property type="component" value="Unassembled WGS sequence"/>
</dbReference>
<dbReference type="Pfam" id="PF23356">
    <property type="entry name" value="TPR_PEP5_VPS11"/>
    <property type="match status" value="1"/>
</dbReference>
<evidence type="ECO:0000256" key="2">
    <source>
        <dbReference type="ARBA" id="ARBA00007070"/>
    </source>
</evidence>
<evidence type="ECO:0000256" key="7">
    <source>
        <dbReference type="PROSITE-ProRule" id="PRU00175"/>
    </source>
</evidence>
<dbReference type="GO" id="GO:0008270">
    <property type="term" value="F:zinc ion binding"/>
    <property type="evidence" value="ECO:0007669"/>
    <property type="project" value="UniProtKB-KW"/>
</dbReference>
<protein>
    <recommendedName>
        <fullName evidence="9">RING-type domain-containing protein</fullName>
    </recommendedName>
</protein>
<evidence type="ECO:0000256" key="6">
    <source>
        <dbReference type="ARBA" id="ARBA00023136"/>
    </source>
</evidence>
<dbReference type="GO" id="GO:0006904">
    <property type="term" value="P:vesicle docking involved in exocytosis"/>
    <property type="evidence" value="ECO:0007669"/>
    <property type="project" value="TreeGrafter"/>
</dbReference>
<keyword evidence="6" id="KW-0472">Membrane</keyword>
<dbReference type="InterPro" id="IPR013083">
    <property type="entry name" value="Znf_RING/FYVE/PHD"/>
</dbReference>
<evidence type="ECO:0000256" key="5">
    <source>
        <dbReference type="ARBA" id="ARBA00022833"/>
    </source>
</evidence>
<keyword evidence="11" id="KW-1185">Reference proteome</keyword>
<feature type="compositionally biased region" description="Polar residues" evidence="8">
    <location>
        <begin position="593"/>
        <end position="604"/>
    </location>
</feature>
<feature type="compositionally biased region" description="Polar residues" evidence="8">
    <location>
        <begin position="571"/>
        <end position="580"/>
    </location>
</feature>
<dbReference type="PANTHER" id="PTHR23323">
    <property type="entry name" value="VACUOLAR PROTEIN SORTING-ASSOCIATED PROTEIN"/>
    <property type="match status" value="1"/>
</dbReference>
<feature type="compositionally biased region" description="Polar residues" evidence="8">
    <location>
        <begin position="518"/>
        <end position="534"/>
    </location>
</feature>
<reference evidence="10" key="1">
    <citation type="submission" date="2019-07" db="EMBL/GenBank/DDBJ databases">
        <title>Annotation for the trematode Paragonimus miyazaki's.</title>
        <authorList>
            <person name="Choi Y.-J."/>
        </authorList>
    </citation>
    <scope>NUCLEOTIDE SEQUENCE</scope>
    <source>
        <strain evidence="10">Japan</strain>
    </source>
</reference>
<dbReference type="PROSITE" id="PS50089">
    <property type="entry name" value="ZF_RING_2"/>
    <property type="match status" value="1"/>
</dbReference>
<feature type="non-terminal residue" evidence="10">
    <location>
        <position position="1"/>
    </location>
</feature>
<keyword evidence="4 7" id="KW-0863">Zinc-finger</keyword>
<proteinExistence type="inferred from homology"/>
<evidence type="ECO:0000256" key="8">
    <source>
        <dbReference type="SAM" id="MobiDB-lite"/>
    </source>
</evidence>
<comment type="similarity">
    <text evidence="2">Belongs to the VPS11 family.</text>
</comment>
<evidence type="ECO:0000256" key="1">
    <source>
        <dbReference type="ARBA" id="ARBA00004492"/>
    </source>
</evidence>
<evidence type="ECO:0000313" key="10">
    <source>
        <dbReference type="EMBL" id="KAF7233193.1"/>
    </source>
</evidence>
<dbReference type="InterPro" id="IPR001841">
    <property type="entry name" value="Znf_RING"/>
</dbReference>
<accession>A0A8S9YDG3</accession>
<keyword evidence="5" id="KW-0862">Zinc</keyword>
<feature type="region of interest" description="Disordered" evidence="8">
    <location>
        <begin position="539"/>
        <end position="604"/>
    </location>
</feature>
<dbReference type="GO" id="GO:0007032">
    <property type="term" value="P:endosome organization"/>
    <property type="evidence" value="ECO:0007669"/>
    <property type="project" value="TreeGrafter"/>
</dbReference>
<dbReference type="AlphaFoldDB" id="A0A8S9YDG3"/>
<comment type="caution">
    <text evidence="10">The sequence shown here is derived from an EMBL/GenBank/DDBJ whole genome shotgun (WGS) entry which is preliminary data.</text>
</comment>
<evidence type="ECO:0000256" key="3">
    <source>
        <dbReference type="ARBA" id="ARBA00022723"/>
    </source>
</evidence>
<comment type="subcellular location">
    <subcellularLocation>
        <location evidence="1">Late endosome membrane</location>
        <topology evidence="1">Peripheral membrane protein</topology>
        <orientation evidence="1">Cytoplasmic side</orientation>
    </subcellularLocation>
</comment>
<dbReference type="PANTHER" id="PTHR23323:SF24">
    <property type="entry name" value="VACUOLAR PROTEIN SORTING-ASSOCIATED PROTEIN 11 HOMOLOG"/>
    <property type="match status" value="1"/>
</dbReference>
<dbReference type="GO" id="GO:0030897">
    <property type="term" value="C:HOPS complex"/>
    <property type="evidence" value="ECO:0007669"/>
    <property type="project" value="TreeGrafter"/>
</dbReference>
<dbReference type="GO" id="GO:0007033">
    <property type="term" value="P:vacuole organization"/>
    <property type="evidence" value="ECO:0007669"/>
    <property type="project" value="TreeGrafter"/>
</dbReference>
<evidence type="ECO:0000256" key="4">
    <source>
        <dbReference type="ARBA" id="ARBA00022771"/>
    </source>
</evidence>
<dbReference type="OrthoDB" id="6250254at2759"/>
<feature type="region of interest" description="Disordered" evidence="8">
    <location>
        <begin position="515"/>
        <end position="534"/>
    </location>
</feature>
<evidence type="ECO:0000259" key="9">
    <source>
        <dbReference type="PROSITE" id="PS50089"/>
    </source>
</evidence>
<name>A0A8S9YDG3_9TREM</name>
<sequence>GPVRPQLNVSTAIQVLRQASYPQAALKLAEACSRFVDQVGILIEDLDDCAGALAIIEHFPFDEALKAVCAHGHWLMDRLPTETVQLLDQLCSRPGTSEINVHHFLKIFINNRDGLMQFLERYVKTAGKSIKVAGVVDALLELVLYEASRLENNPDCTAKSTVHPASREYLLKLALSLLRDEQLLYDSKKALLVCHQRGFFDGCVYLWEKERLYDQLLKHYMSLDDTTNVLLTCTRFGAEMPDLWLLALRYFASKPDCADALHQVVSEVDQLNLISPMAVLQILSDTDAEHSCQLGTVRDYLLRHLEAGTTQIAAMHHQVQQLRDETMHNREVVRALTSQIKIFQQQKCALCHQSLEPPSVHFLCDHSYHKLCFENYAYADQQCPECAPRNKKLLAETTVDTSCLSSTHVVDQLRVALQTDHPSCEDSTSDVGWNGSSSSTLSTPQLPKILATRVAQGSFGPSVGQPRPQSPLTLSTNAIQMNVLQPPRETAPIKTQEPSIFQRPVPTSNVTEACAPMRTSSNPPTSSFEPIKSTSSGYYSAETAELRSGVESTVKPGTNPFGESDTENNTEAEISSTTGHPRNLCPPTDADLGQSQVSLNPFDV</sequence>
<evidence type="ECO:0000313" key="11">
    <source>
        <dbReference type="Proteomes" id="UP000822476"/>
    </source>
</evidence>
<dbReference type="CDD" id="cd16688">
    <property type="entry name" value="RING-H2_Vps11"/>
    <property type="match status" value="1"/>
</dbReference>
<dbReference type="SUPFAM" id="SSF57850">
    <property type="entry name" value="RING/U-box"/>
    <property type="match status" value="1"/>
</dbReference>
<organism evidence="10 11">
    <name type="scientific">Paragonimus skrjabini miyazakii</name>
    <dbReference type="NCBI Taxonomy" id="59628"/>
    <lineage>
        <taxon>Eukaryota</taxon>
        <taxon>Metazoa</taxon>
        <taxon>Spiralia</taxon>
        <taxon>Lophotrochozoa</taxon>
        <taxon>Platyhelminthes</taxon>
        <taxon>Trematoda</taxon>
        <taxon>Digenea</taxon>
        <taxon>Plagiorchiida</taxon>
        <taxon>Troglotremata</taxon>
        <taxon>Troglotrematidae</taxon>
        <taxon>Paragonimus</taxon>
    </lineage>
</organism>
<dbReference type="GO" id="GO:0048284">
    <property type="term" value="P:organelle fusion"/>
    <property type="evidence" value="ECO:0007669"/>
    <property type="project" value="TreeGrafter"/>
</dbReference>
<dbReference type="EMBL" id="JTDE01021246">
    <property type="protein sequence ID" value="KAF7233193.1"/>
    <property type="molecule type" value="Genomic_DNA"/>
</dbReference>
<dbReference type="InterPro" id="IPR057308">
    <property type="entry name" value="CHCR_PEP5_VPS11"/>
</dbReference>